<dbReference type="PANTHER" id="PTHR31302">
    <property type="entry name" value="TRANSMEMBRANE PROTEIN WITH METALLOPHOSPHOESTERASE DOMAIN-RELATED"/>
    <property type="match status" value="1"/>
</dbReference>
<protein>
    <recommendedName>
        <fullName evidence="3">Calcineurin-like phosphoesterase domain-containing protein</fullName>
    </recommendedName>
</protein>
<evidence type="ECO:0000256" key="2">
    <source>
        <dbReference type="ARBA" id="ARBA00022801"/>
    </source>
</evidence>
<dbReference type="Gene3D" id="3.60.21.10">
    <property type="match status" value="1"/>
</dbReference>
<feature type="domain" description="Calcineurin-like phosphoesterase" evidence="3">
    <location>
        <begin position="50"/>
        <end position="211"/>
    </location>
</feature>
<keyword evidence="2" id="KW-0378">Hydrolase</keyword>
<dbReference type="PANTHER" id="PTHR31302:SF31">
    <property type="entry name" value="PHOSPHODIESTERASE YAEI"/>
    <property type="match status" value="1"/>
</dbReference>
<accession>A0ABN6Z7J6</accession>
<evidence type="ECO:0000259" key="3">
    <source>
        <dbReference type="Pfam" id="PF00149"/>
    </source>
</evidence>
<sequence>MKRCIFTYIILIGLALTSCSTTKNLSRRGAQHVKRYEFSHQDLPKAFDGFRIAFISDLHYKSALQEKGLVKLVHQLQAVNPDLLLMGGDYQEGCQYVKELFDRLSEVHPQYGIAGVLGNNDYERCHDEIVTEMQRHGMRVLEHLCDTITKEGQRIIVAGVRNPFDLKINGVSPTLDLKPEDFVVLLTHTPDYVEDVDVSNTDLALAGHTHGGQITLFGIYAPVTPSHYGRKFLKGKKKTSAKVPVIITNGIGTSSKNIRMFAPSEIVVIELRCKSPEFHYKK</sequence>
<dbReference type="Proteomes" id="UP001496674">
    <property type="component" value="Chromosome"/>
</dbReference>
<keyword evidence="5" id="KW-1185">Reference proteome</keyword>
<name>A0ABN6Z7J6_9BACE</name>
<dbReference type="Pfam" id="PF00149">
    <property type="entry name" value="Metallophos"/>
    <property type="match status" value="1"/>
</dbReference>
<dbReference type="InterPro" id="IPR029052">
    <property type="entry name" value="Metallo-depent_PP-like"/>
</dbReference>
<keyword evidence="1" id="KW-0479">Metal-binding</keyword>
<dbReference type="RefSeq" id="WP_434533892.1">
    <property type="nucleotide sequence ID" value="NZ_AP028055.1"/>
</dbReference>
<dbReference type="EMBL" id="AP028055">
    <property type="protein sequence ID" value="BEH00523.1"/>
    <property type="molecule type" value="Genomic_DNA"/>
</dbReference>
<dbReference type="PROSITE" id="PS51257">
    <property type="entry name" value="PROKAR_LIPOPROTEIN"/>
    <property type="match status" value="1"/>
</dbReference>
<proteinExistence type="predicted"/>
<dbReference type="CDD" id="cd07385">
    <property type="entry name" value="MPP_YkuE_C"/>
    <property type="match status" value="1"/>
</dbReference>
<evidence type="ECO:0000313" key="5">
    <source>
        <dbReference type="Proteomes" id="UP001496674"/>
    </source>
</evidence>
<evidence type="ECO:0000313" key="4">
    <source>
        <dbReference type="EMBL" id="BEH00523.1"/>
    </source>
</evidence>
<reference evidence="4 5" key="1">
    <citation type="submission" date="2023-04" db="EMBL/GenBank/DDBJ databases">
        <title>Draft genome sequence of acteroides sedimenti strain YN3PY1.</title>
        <authorList>
            <person name="Yoshida N."/>
        </authorList>
    </citation>
    <scope>NUCLEOTIDE SEQUENCE [LARGE SCALE GENOMIC DNA]</scope>
    <source>
        <strain evidence="4 5">YN3PY1</strain>
    </source>
</reference>
<evidence type="ECO:0000256" key="1">
    <source>
        <dbReference type="ARBA" id="ARBA00022723"/>
    </source>
</evidence>
<dbReference type="InterPro" id="IPR004843">
    <property type="entry name" value="Calcineurin-like_PHP"/>
</dbReference>
<gene>
    <name evidence="4" type="ORF">BSYN_27870</name>
</gene>
<dbReference type="InterPro" id="IPR051158">
    <property type="entry name" value="Metallophosphoesterase_sf"/>
</dbReference>
<dbReference type="SUPFAM" id="SSF56300">
    <property type="entry name" value="Metallo-dependent phosphatases"/>
    <property type="match status" value="1"/>
</dbReference>
<organism evidence="4 5">
    <name type="scientific">Bacteroides sedimenti</name>
    <dbReference type="NCBI Taxonomy" id="2136147"/>
    <lineage>
        <taxon>Bacteria</taxon>
        <taxon>Pseudomonadati</taxon>
        <taxon>Bacteroidota</taxon>
        <taxon>Bacteroidia</taxon>
        <taxon>Bacteroidales</taxon>
        <taxon>Bacteroidaceae</taxon>
        <taxon>Bacteroides</taxon>
    </lineage>
</organism>